<comment type="caution">
    <text evidence="4">The sequence shown here is derived from an EMBL/GenBank/DDBJ whole genome shotgun (WGS) entry which is preliminary data.</text>
</comment>
<evidence type="ECO:0000256" key="1">
    <source>
        <dbReference type="SAM" id="SignalP"/>
    </source>
</evidence>
<keyword evidence="5" id="KW-1185">Reference proteome</keyword>
<dbReference type="Pfam" id="PF00656">
    <property type="entry name" value="Peptidase_C14"/>
    <property type="match status" value="1"/>
</dbReference>
<feature type="domain" description="Sulfatase-modifying factor enzyme-like" evidence="3">
    <location>
        <begin position="314"/>
        <end position="534"/>
    </location>
</feature>
<proteinExistence type="predicted"/>
<dbReference type="InterPro" id="IPR011600">
    <property type="entry name" value="Pept_C14_caspase"/>
</dbReference>
<feature type="chain" id="PRO_5031321743" evidence="1">
    <location>
        <begin position="37"/>
        <end position="545"/>
    </location>
</feature>
<accession>A0A7W6DIU0</accession>
<evidence type="ECO:0000313" key="5">
    <source>
        <dbReference type="Proteomes" id="UP000552757"/>
    </source>
</evidence>
<dbReference type="SUPFAM" id="SSF52129">
    <property type="entry name" value="Caspase-like"/>
    <property type="match status" value="1"/>
</dbReference>
<dbReference type="RefSeq" id="WP_343052361.1">
    <property type="nucleotide sequence ID" value="NZ_JACIEB010000008.1"/>
</dbReference>
<dbReference type="Proteomes" id="UP000552757">
    <property type="component" value="Unassembled WGS sequence"/>
</dbReference>
<sequence length="545" mass="58194">MKRITGLRRWPITALAAACLTALLLTGLIAAPSALAATEPRLALVIVNGAYESFDKLGSTYSDGERIATALSATGFADASGSGPVQVRRDLSRAAMQQAIADFRSRLAAAGPTAFGTLYFSGHGAALGSYGDVMLLPVDAGRDLGPENAMLTRAALTHNLMGSGARTVLIVLDMCRNVLPAPPPSLTETIAAETGTDAGAVSELAGSKGLRRMVRASAAAIRPDQGYLVAYSTSADQVAFDDGIFSKVFAEEIRRPQQNIADALKRVSDRVALAPGRNFQKPTFDYGLQGAPPCFISCDRAASDRFYDCANCPWMRAIPAGLTPFGSPPSEPGRGGDEPVQAQVRIDRPFAIGVYEVTIAEWNACVRDNACAKLGNWSKENPNPLIPASDISYEDAQAFLAWLSVKSGRAYRLPSEQEWEYASRAGSPSAFPWGDDISPSMANYDHTARYHGSETAPYRGYPEAVNSYPANAFGLNQMQGNMWEWTSGCTDASCRARIIRGGSFESAPGALRSANRFTVSPGKRRQDTGLRVVRDLEPDEIVGSS</sequence>
<dbReference type="SUPFAM" id="SSF56436">
    <property type="entry name" value="C-type lectin-like"/>
    <property type="match status" value="1"/>
</dbReference>
<dbReference type="EMBL" id="JACIEB010000008">
    <property type="protein sequence ID" value="MBB3983394.1"/>
    <property type="molecule type" value="Genomic_DNA"/>
</dbReference>
<dbReference type="Pfam" id="PF03781">
    <property type="entry name" value="FGE-sulfatase"/>
    <property type="match status" value="1"/>
</dbReference>
<dbReference type="Gene3D" id="3.40.50.1460">
    <property type="match status" value="1"/>
</dbReference>
<dbReference type="PANTHER" id="PTHR23150:SF35">
    <property type="entry name" value="BLL6746 PROTEIN"/>
    <property type="match status" value="1"/>
</dbReference>
<dbReference type="InterPro" id="IPR042095">
    <property type="entry name" value="SUMF_sf"/>
</dbReference>
<keyword evidence="1" id="KW-0732">Signal</keyword>
<organism evidence="4 5">
    <name type="scientific">Sphingobium fontiphilum</name>
    <dbReference type="NCBI Taxonomy" id="944425"/>
    <lineage>
        <taxon>Bacteria</taxon>
        <taxon>Pseudomonadati</taxon>
        <taxon>Pseudomonadota</taxon>
        <taxon>Alphaproteobacteria</taxon>
        <taxon>Sphingomonadales</taxon>
        <taxon>Sphingomonadaceae</taxon>
        <taxon>Sphingobium</taxon>
    </lineage>
</organism>
<dbReference type="Gene3D" id="3.90.1580.10">
    <property type="entry name" value="paralog of FGE (formylglycine-generating enzyme)"/>
    <property type="match status" value="1"/>
</dbReference>
<dbReference type="InterPro" id="IPR051043">
    <property type="entry name" value="Sulfatase_Mod_Factor_Kinase"/>
</dbReference>
<evidence type="ECO:0000259" key="2">
    <source>
        <dbReference type="Pfam" id="PF00656"/>
    </source>
</evidence>
<dbReference type="GO" id="GO:0120147">
    <property type="term" value="F:formylglycine-generating oxidase activity"/>
    <property type="evidence" value="ECO:0007669"/>
    <property type="project" value="TreeGrafter"/>
</dbReference>
<gene>
    <name evidence="4" type="ORF">GGR44_003082</name>
</gene>
<evidence type="ECO:0000259" key="3">
    <source>
        <dbReference type="Pfam" id="PF03781"/>
    </source>
</evidence>
<feature type="domain" description="Peptidase C14 caspase" evidence="2">
    <location>
        <begin position="41"/>
        <end position="284"/>
    </location>
</feature>
<reference evidence="4 5" key="1">
    <citation type="submission" date="2020-08" db="EMBL/GenBank/DDBJ databases">
        <title>Genomic Encyclopedia of Type Strains, Phase IV (KMG-IV): sequencing the most valuable type-strain genomes for metagenomic binning, comparative biology and taxonomic classification.</title>
        <authorList>
            <person name="Goeker M."/>
        </authorList>
    </citation>
    <scope>NUCLEOTIDE SEQUENCE [LARGE SCALE GENOMIC DNA]</scope>
    <source>
        <strain evidence="4 5">DSM 29348</strain>
    </source>
</reference>
<dbReference type="InterPro" id="IPR005532">
    <property type="entry name" value="SUMF_dom"/>
</dbReference>
<name>A0A7W6DIU0_9SPHN</name>
<evidence type="ECO:0000313" key="4">
    <source>
        <dbReference type="EMBL" id="MBB3983394.1"/>
    </source>
</evidence>
<dbReference type="InterPro" id="IPR016187">
    <property type="entry name" value="CTDL_fold"/>
</dbReference>
<dbReference type="AlphaFoldDB" id="A0A7W6DIU0"/>
<dbReference type="GO" id="GO:0004197">
    <property type="term" value="F:cysteine-type endopeptidase activity"/>
    <property type="evidence" value="ECO:0007669"/>
    <property type="project" value="InterPro"/>
</dbReference>
<dbReference type="InterPro" id="IPR029030">
    <property type="entry name" value="Caspase-like_dom_sf"/>
</dbReference>
<dbReference type="PANTHER" id="PTHR23150">
    <property type="entry name" value="SULFATASE MODIFYING FACTOR 1, 2"/>
    <property type="match status" value="1"/>
</dbReference>
<dbReference type="GO" id="GO:0006508">
    <property type="term" value="P:proteolysis"/>
    <property type="evidence" value="ECO:0007669"/>
    <property type="project" value="InterPro"/>
</dbReference>
<feature type="signal peptide" evidence="1">
    <location>
        <begin position="1"/>
        <end position="36"/>
    </location>
</feature>
<protein>
    <submittedName>
        <fullName evidence="4">Formylglycine-generating enzyme required for sulfatase activity</fullName>
    </submittedName>
</protein>